<gene>
    <name evidence="1" type="ORF">DFH07DRAFT_957231</name>
</gene>
<reference evidence="1" key="1">
    <citation type="submission" date="2023-03" db="EMBL/GenBank/DDBJ databases">
        <title>Massive genome expansion in bonnet fungi (Mycena s.s.) driven by repeated elements and novel gene families across ecological guilds.</title>
        <authorList>
            <consortium name="Lawrence Berkeley National Laboratory"/>
            <person name="Harder C.B."/>
            <person name="Miyauchi S."/>
            <person name="Viragh M."/>
            <person name="Kuo A."/>
            <person name="Thoen E."/>
            <person name="Andreopoulos B."/>
            <person name="Lu D."/>
            <person name="Skrede I."/>
            <person name="Drula E."/>
            <person name="Henrissat B."/>
            <person name="Morin E."/>
            <person name="Kohler A."/>
            <person name="Barry K."/>
            <person name="LaButti K."/>
            <person name="Morin E."/>
            <person name="Salamov A."/>
            <person name="Lipzen A."/>
            <person name="Mereny Z."/>
            <person name="Hegedus B."/>
            <person name="Baldrian P."/>
            <person name="Stursova M."/>
            <person name="Weitz H."/>
            <person name="Taylor A."/>
            <person name="Grigoriev I.V."/>
            <person name="Nagy L.G."/>
            <person name="Martin F."/>
            <person name="Kauserud H."/>
        </authorList>
    </citation>
    <scope>NUCLEOTIDE SEQUENCE</scope>
    <source>
        <strain evidence="1">CBHHK188m</strain>
    </source>
</reference>
<protein>
    <submittedName>
        <fullName evidence="1">Uncharacterized protein</fullName>
    </submittedName>
</protein>
<evidence type="ECO:0000313" key="1">
    <source>
        <dbReference type="EMBL" id="KAJ7761159.1"/>
    </source>
</evidence>
<dbReference type="AlphaFoldDB" id="A0AAD7JB98"/>
<dbReference type="Proteomes" id="UP001215280">
    <property type="component" value="Unassembled WGS sequence"/>
</dbReference>
<dbReference type="EMBL" id="JARJLG010000046">
    <property type="protein sequence ID" value="KAJ7761159.1"/>
    <property type="molecule type" value="Genomic_DNA"/>
</dbReference>
<proteinExistence type="predicted"/>
<keyword evidence="2" id="KW-1185">Reference proteome</keyword>
<evidence type="ECO:0000313" key="2">
    <source>
        <dbReference type="Proteomes" id="UP001215280"/>
    </source>
</evidence>
<organism evidence="1 2">
    <name type="scientific">Mycena maculata</name>
    <dbReference type="NCBI Taxonomy" id="230809"/>
    <lineage>
        <taxon>Eukaryota</taxon>
        <taxon>Fungi</taxon>
        <taxon>Dikarya</taxon>
        <taxon>Basidiomycota</taxon>
        <taxon>Agaricomycotina</taxon>
        <taxon>Agaricomycetes</taxon>
        <taxon>Agaricomycetidae</taxon>
        <taxon>Agaricales</taxon>
        <taxon>Marasmiineae</taxon>
        <taxon>Mycenaceae</taxon>
        <taxon>Mycena</taxon>
    </lineage>
</organism>
<sequence>MLKQIYKFREIQRVYMPALRALLSDEQKQVFDGNGEQVPEATRLFMPSELVDATMRGRACAIGLADIEARLREGEASEALEAVRHGLRTRTMTNRFKLRNFTGQGLMTRGQGILRQINIRIHGAKLRYRYSRTALLVLRGHGAWEEHLKVLTDDNVRALNERALTVEEKAQNVRWAELGGAIIEGGVDRAAALARGEGTHTLSWIWYTPGVSADANDSRLNDALRLEWCKAYARAKRYSEDVRHLREEMRRTIAFGRTAAEKWDVLSREELTVSPADRIHGPHAYGLDHAATITEGRQAYAAEHAARERRTCAELERKWQGILEKADAYLQGTVALDAEAVVIVELDLGDELEPKDEEAMLEGEADEE</sequence>
<comment type="caution">
    <text evidence="1">The sequence shown here is derived from an EMBL/GenBank/DDBJ whole genome shotgun (WGS) entry which is preliminary data.</text>
</comment>
<accession>A0AAD7JB98</accession>
<name>A0AAD7JB98_9AGAR</name>